<proteinExistence type="predicted"/>
<dbReference type="RefSeq" id="YP_009882075.1">
    <property type="nucleotide sequence ID" value="NC_049445.1"/>
</dbReference>
<accession>A0A3T0IH20</accession>
<organism evidence="2 3">
    <name type="scientific">Acinetobacter phage AbTZA1</name>
    <dbReference type="NCBI Taxonomy" id="2500827"/>
    <lineage>
        <taxon>Viruses</taxon>
        <taxon>Duplodnaviria</taxon>
        <taxon>Heunggongvirae</taxon>
        <taxon>Uroviricota</taxon>
        <taxon>Caudoviricetes</taxon>
        <taxon>Pantevenvirales</taxon>
        <taxon>Straboviridae</taxon>
        <taxon>Twarogvirinae</taxon>
        <taxon>Hadassahvirus</taxon>
        <taxon>Hadassahvirus azbtza1</taxon>
    </lineage>
</organism>
<keyword evidence="3" id="KW-1185">Reference proteome</keyword>
<sequence>MSLLFGSVIAIFLSLFPIVMAAYYKSSTAIMVAVVVLNLLGFFTMGVTTFIAFVVAAISIGVMNTIKSIAFALFLLAVVAVAGVADLALIANIVGAI</sequence>
<feature type="transmembrane region" description="Helical" evidence="1">
    <location>
        <begin position="31"/>
        <end position="58"/>
    </location>
</feature>
<keyword evidence="1" id="KW-1133">Transmembrane helix</keyword>
<keyword evidence="1" id="KW-0812">Transmembrane</keyword>
<name>A0A3T0IH20_9CAUD</name>
<evidence type="ECO:0000313" key="2">
    <source>
        <dbReference type="EMBL" id="AZU98710.1"/>
    </source>
</evidence>
<keyword evidence="1" id="KW-0472">Membrane</keyword>
<reference evidence="2 3" key="1">
    <citation type="submission" date="2018-12" db="EMBL/GenBank/DDBJ databases">
        <title>Successful treatment of antibiotic resistant microbial bone infection with bacteriophages.</title>
        <authorList>
            <person name="Nir-Paz R."/>
            <person name="Gelman D."/>
            <person name="Khouri A."/>
            <person name="Sisson B.M."/>
            <person name="Fackler J."/>
            <person name="Oren S.A."/>
            <person name="Khalifa L."/>
            <person name="Rimon A."/>
            <person name="Glazer S.C."/>
            <person name="Moses A.E."/>
            <person name="Yoram W."/>
            <person name="Schooley R.T."/>
            <person name="Hazan R."/>
        </authorList>
    </citation>
    <scope>NUCLEOTIDE SEQUENCE [LARGE SCALE GENOMIC DNA]</scope>
</reference>
<dbReference type="KEGG" id="vg:55811371"/>
<dbReference type="GeneID" id="55811371"/>
<feature type="transmembrane region" description="Helical" evidence="1">
    <location>
        <begin position="70"/>
        <end position="94"/>
    </location>
</feature>
<dbReference type="EMBL" id="MK278860">
    <property type="protein sequence ID" value="AZU98710.1"/>
    <property type="molecule type" value="Genomic_DNA"/>
</dbReference>
<protein>
    <submittedName>
        <fullName evidence="2">Uncharacterized protein</fullName>
    </submittedName>
</protein>
<evidence type="ECO:0000313" key="3">
    <source>
        <dbReference type="Proteomes" id="UP000287416"/>
    </source>
</evidence>
<dbReference type="Proteomes" id="UP000287416">
    <property type="component" value="Segment"/>
</dbReference>
<evidence type="ECO:0000256" key="1">
    <source>
        <dbReference type="SAM" id="Phobius"/>
    </source>
</evidence>